<feature type="region of interest" description="Disordered" evidence="1">
    <location>
        <begin position="47"/>
        <end position="78"/>
    </location>
</feature>
<accession>A0ABS8RJF8</accession>
<gene>
    <name evidence="3" type="ORF">HAX54_018882</name>
</gene>
<feature type="compositionally biased region" description="Polar residues" evidence="1">
    <location>
        <begin position="47"/>
        <end position="62"/>
    </location>
</feature>
<evidence type="ECO:0000313" key="3">
    <source>
        <dbReference type="EMBL" id="MCD7446911.1"/>
    </source>
</evidence>
<dbReference type="Proteomes" id="UP000823775">
    <property type="component" value="Unassembled WGS sequence"/>
</dbReference>
<sequence length="251" mass="27568">MVKLLIVMLKTTLVKGWRQDSGSLVSLTSGGLDSLLQSSNDVLETEVTTDLSESQTSGSTNPDVKGEENHASGSANPGVKEVDWSVFGVDPAVMGQHSFGYNATTEQAAGGEDQNSSQYWENLYPGWKFDVNTGQWYQIWFLILNTPVGTMIPLPWNGALWTHIISSTQSTVQGESQLNQNGLMSPEDFSHNDDQNIYGAYKQIDNNRSIGSGIGGHDYNWSGSLGKYNQQNSNMWQTENVAKNEPVPRNI</sequence>
<organism evidence="3 4">
    <name type="scientific">Datura stramonium</name>
    <name type="common">Jimsonweed</name>
    <name type="synonym">Common thornapple</name>
    <dbReference type="NCBI Taxonomy" id="4076"/>
    <lineage>
        <taxon>Eukaryota</taxon>
        <taxon>Viridiplantae</taxon>
        <taxon>Streptophyta</taxon>
        <taxon>Embryophyta</taxon>
        <taxon>Tracheophyta</taxon>
        <taxon>Spermatophyta</taxon>
        <taxon>Magnoliopsida</taxon>
        <taxon>eudicotyledons</taxon>
        <taxon>Gunneridae</taxon>
        <taxon>Pentapetalae</taxon>
        <taxon>asterids</taxon>
        <taxon>lamiids</taxon>
        <taxon>Solanales</taxon>
        <taxon>Solanaceae</taxon>
        <taxon>Solanoideae</taxon>
        <taxon>Datureae</taxon>
        <taxon>Datura</taxon>
    </lineage>
</organism>
<evidence type="ECO:0000313" key="4">
    <source>
        <dbReference type="Proteomes" id="UP000823775"/>
    </source>
</evidence>
<feature type="chain" id="PRO_5045207455" evidence="2">
    <location>
        <begin position="17"/>
        <end position="251"/>
    </location>
</feature>
<name>A0ABS8RJF8_DATST</name>
<keyword evidence="2" id="KW-0732">Signal</keyword>
<evidence type="ECO:0000256" key="1">
    <source>
        <dbReference type="SAM" id="MobiDB-lite"/>
    </source>
</evidence>
<dbReference type="PANTHER" id="PTHR13402">
    <property type="entry name" value="RGPR-RELATED"/>
    <property type="match status" value="1"/>
</dbReference>
<keyword evidence="4" id="KW-1185">Reference proteome</keyword>
<feature type="signal peptide" evidence="2">
    <location>
        <begin position="1"/>
        <end position="16"/>
    </location>
</feature>
<evidence type="ECO:0000256" key="2">
    <source>
        <dbReference type="SAM" id="SignalP"/>
    </source>
</evidence>
<dbReference type="PANTHER" id="PTHR13402:SF6">
    <property type="entry name" value="SECRETORY 16, ISOFORM I"/>
    <property type="match status" value="1"/>
</dbReference>
<dbReference type="EMBL" id="JACEIK010000023">
    <property type="protein sequence ID" value="MCD7446911.1"/>
    <property type="molecule type" value="Genomic_DNA"/>
</dbReference>
<reference evidence="3 4" key="1">
    <citation type="journal article" date="2021" name="BMC Genomics">
        <title>Datura genome reveals duplications of psychoactive alkaloid biosynthetic genes and high mutation rate following tissue culture.</title>
        <authorList>
            <person name="Rajewski A."/>
            <person name="Carter-House D."/>
            <person name="Stajich J."/>
            <person name="Litt A."/>
        </authorList>
    </citation>
    <scope>NUCLEOTIDE SEQUENCE [LARGE SCALE GENOMIC DNA]</scope>
    <source>
        <strain evidence="3">AR-01</strain>
    </source>
</reference>
<comment type="caution">
    <text evidence="3">The sequence shown here is derived from an EMBL/GenBank/DDBJ whole genome shotgun (WGS) entry which is preliminary data.</text>
</comment>
<proteinExistence type="predicted"/>
<protein>
    <submittedName>
        <fullName evidence="3">Uncharacterized protein</fullName>
    </submittedName>
</protein>